<keyword evidence="11" id="KW-1185">Reference proteome</keyword>
<dbReference type="PROSITE" id="PS52040">
    <property type="entry name" value="TOPO_IIA"/>
    <property type="match status" value="1"/>
</dbReference>
<dbReference type="RefSeq" id="WP_127015960.1">
    <property type="nucleotide sequence ID" value="NZ_CP016379.1"/>
</dbReference>
<dbReference type="InterPro" id="IPR050220">
    <property type="entry name" value="Type_II_DNA_Topoisomerases"/>
</dbReference>
<keyword evidence="8" id="KW-0175">Coiled coil</keyword>
<dbReference type="GO" id="GO:0009330">
    <property type="term" value="C:DNA topoisomerase type II (double strand cut, ATP-hydrolyzing) complex"/>
    <property type="evidence" value="ECO:0007669"/>
    <property type="project" value="TreeGrafter"/>
</dbReference>
<evidence type="ECO:0000256" key="6">
    <source>
        <dbReference type="ARBA" id="ARBA00023235"/>
    </source>
</evidence>
<dbReference type="Gene3D" id="3.30.1360.40">
    <property type="match status" value="1"/>
</dbReference>
<name>A0A3S9SWM0_9FIRM</name>
<feature type="domain" description="Topo IIA-type catalytic" evidence="9">
    <location>
        <begin position="31"/>
        <end position="497"/>
    </location>
</feature>
<evidence type="ECO:0000256" key="5">
    <source>
        <dbReference type="ARBA" id="ARBA00023125"/>
    </source>
</evidence>
<dbReference type="InterPro" id="IPR013758">
    <property type="entry name" value="Topo_IIA_A/C_ab"/>
</dbReference>
<dbReference type="GO" id="GO:0005737">
    <property type="term" value="C:cytoplasm"/>
    <property type="evidence" value="ECO:0007669"/>
    <property type="project" value="TreeGrafter"/>
</dbReference>
<dbReference type="Gene3D" id="2.120.10.90">
    <property type="entry name" value="DNA gyrase/topoisomerase IV, subunit A, C-terminal"/>
    <property type="match status" value="1"/>
</dbReference>
<dbReference type="InterPro" id="IPR013760">
    <property type="entry name" value="Topo_IIA-like_dom_sf"/>
</dbReference>
<evidence type="ECO:0000256" key="3">
    <source>
        <dbReference type="ARBA" id="ARBA00012895"/>
    </source>
</evidence>
<evidence type="ECO:0000256" key="8">
    <source>
        <dbReference type="SAM" id="Coils"/>
    </source>
</evidence>
<dbReference type="FunFam" id="1.10.268.10:FF:000001">
    <property type="entry name" value="DNA gyrase subunit A"/>
    <property type="match status" value="1"/>
</dbReference>
<comment type="catalytic activity">
    <reaction evidence="1 7">
        <text>ATP-dependent breakage, passage and rejoining of double-stranded DNA.</text>
        <dbReference type="EC" id="5.6.2.2"/>
    </reaction>
</comment>
<dbReference type="FunFam" id="3.90.199.10:FF:000001">
    <property type="entry name" value="DNA gyrase subunit A"/>
    <property type="match status" value="1"/>
</dbReference>
<dbReference type="InterPro" id="IPR035516">
    <property type="entry name" value="Gyrase/topoIV_suA_C"/>
</dbReference>
<dbReference type="NCBIfam" id="NF004043">
    <property type="entry name" value="PRK05560.1"/>
    <property type="match status" value="1"/>
</dbReference>
<evidence type="ECO:0000259" key="9">
    <source>
        <dbReference type="PROSITE" id="PS52040"/>
    </source>
</evidence>
<dbReference type="GO" id="GO:0005524">
    <property type="term" value="F:ATP binding"/>
    <property type="evidence" value="ECO:0007669"/>
    <property type="project" value="InterPro"/>
</dbReference>
<dbReference type="Proteomes" id="UP000267250">
    <property type="component" value="Chromosome"/>
</dbReference>
<keyword evidence="5 7" id="KW-0238">DNA-binding</keyword>
<dbReference type="InterPro" id="IPR002205">
    <property type="entry name" value="Topo_IIA_dom_A"/>
</dbReference>
<feature type="coiled-coil region" evidence="8">
    <location>
        <begin position="433"/>
        <end position="474"/>
    </location>
</feature>
<dbReference type="GO" id="GO:0006265">
    <property type="term" value="P:DNA topological change"/>
    <property type="evidence" value="ECO:0007669"/>
    <property type="project" value="UniProtKB-UniRule"/>
</dbReference>
<accession>A0A3S9SWM0</accession>
<dbReference type="NCBIfam" id="NF004044">
    <property type="entry name" value="PRK05561.1"/>
    <property type="match status" value="1"/>
</dbReference>
<dbReference type="NCBIfam" id="TIGR01063">
    <property type="entry name" value="gyrA"/>
    <property type="match status" value="1"/>
</dbReference>
<dbReference type="Pfam" id="PF03989">
    <property type="entry name" value="DNA_gyraseA_C"/>
    <property type="match status" value="4"/>
</dbReference>
<dbReference type="EC" id="5.6.2.2" evidence="3"/>
<evidence type="ECO:0000313" key="10">
    <source>
        <dbReference type="EMBL" id="AZR72630.1"/>
    </source>
</evidence>
<comment type="similarity">
    <text evidence="2">Belongs to the type II topoisomerase GyrA/ParC subunit family.</text>
</comment>
<evidence type="ECO:0000256" key="2">
    <source>
        <dbReference type="ARBA" id="ARBA00008263"/>
    </source>
</evidence>
<dbReference type="GO" id="GO:0034335">
    <property type="term" value="F:DNA negative supercoiling activity"/>
    <property type="evidence" value="ECO:0007669"/>
    <property type="project" value="UniProtKB-ARBA"/>
</dbReference>
<gene>
    <name evidence="10" type="ORF">BBF96_04040</name>
</gene>
<evidence type="ECO:0000256" key="4">
    <source>
        <dbReference type="ARBA" id="ARBA00023029"/>
    </source>
</evidence>
<evidence type="ECO:0000313" key="11">
    <source>
        <dbReference type="Proteomes" id="UP000267250"/>
    </source>
</evidence>
<dbReference type="CDD" id="cd00187">
    <property type="entry name" value="TOP4c"/>
    <property type="match status" value="1"/>
</dbReference>
<dbReference type="EMBL" id="CP016379">
    <property type="protein sequence ID" value="AZR72630.1"/>
    <property type="molecule type" value="Genomic_DNA"/>
</dbReference>
<organism evidence="10 11">
    <name type="scientific">Anoxybacter fermentans</name>
    <dbReference type="NCBI Taxonomy" id="1323375"/>
    <lineage>
        <taxon>Bacteria</taxon>
        <taxon>Bacillati</taxon>
        <taxon>Bacillota</taxon>
        <taxon>Clostridia</taxon>
        <taxon>Halanaerobiales</taxon>
        <taxon>Anoxybacter</taxon>
    </lineage>
</organism>
<dbReference type="Pfam" id="PF00521">
    <property type="entry name" value="DNA_topoisoIV"/>
    <property type="match status" value="1"/>
</dbReference>
<dbReference type="GO" id="GO:0003677">
    <property type="term" value="F:DNA binding"/>
    <property type="evidence" value="ECO:0007669"/>
    <property type="project" value="UniProtKB-UniRule"/>
</dbReference>
<reference evidence="10 11" key="1">
    <citation type="submission" date="2016-07" db="EMBL/GenBank/DDBJ databases">
        <title>Genome and transcriptome analysis of iron-reducing fermentative bacteria Anoxybacter fermentans.</title>
        <authorList>
            <person name="Zeng X."/>
            <person name="Shao Z."/>
        </authorList>
    </citation>
    <scope>NUCLEOTIDE SEQUENCE [LARGE SCALE GENOMIC DNA]</scope>
    <source>
        <strain evidence="10 11">DY22613</strain>
    </source>
</reference>
<dbReference type="SUPFAM" id="SSF101904">
    <property type="entry name" value="GyrA/ParC C-terminal domain-like"/>
    <property type="match status" value="1"/>
</dbReference>
<evidence type="ECO:0000256" key="7">
    <source>
        <dbReference type="PROSITE-ProRule" id="PRU01384"/>
    </source>
</evidence>
<evidence type="ECO:0000256" key="1">
    <source>
        <dbReference type="ARBA" id="ARBA00000185"/>
    </source>
</evidence>
<dbReference type="InterPro" id="IPR013757">
    <property type="entry name" value="Topo_IIA_A_a_sf"/>
</dbReference>
<protein>
    <recommendedName>
        <fullName evidence="3">DNA topoisomerase (ATP-hydrolyzing)</fullName>
        <ecNumber evidence="3">5.6.2.2</ecNumber>
    </recommendedName>
</protein>
<keyword evidence="4 7" id="KW-0799">Topoisomerase</keyword>
<feature type="active site" description="O-(5'-phospho-DNA)-tyrosine intermediate" evidence="7">
    <location>
        <position position="119"/>
    </location>
</feature>
<dbReference type="SUPFAM" id="SSF56719">
    <property type="entry name" value="Type II DNA topoisomerase"/>
    <property type="match status" value="1"/>
</dbReference>
<dbReference type="Gene3D" id="1.10.268.10">
    <property type="entry name" value="Topoisomerase, domain 3"/>
    <property type="match status" value="1"/>
</dbReference>
<proteinExistence type="inferred from homology"/>
<dbReference type="Gene3D" id="3.90.199.10">
    <property type="entry name" value="Topoisomerase II, domain 5"/>
    <property type="match status" value="1"/>
</dbReference>
<dbReference type="AlphaFoldDB" id="A0A3S9SWM0"/>
<dbReference type="KEGG" id="aft:BBF96_04040"/>
<dbReference type="SMART" id="SM00434">
    <property type="entry name" value="TOP4c"/>
    <property type="match status" value="1"/>
</dbReference>
<dbReference type="FunFam" id="3.30.1360.40:FF:000002">
    <property type="entry name" value="DNA gyrase subunit A"/>
    <property type="match status" value="1"/>
</dbReference>
<sequence>MKSTITSIAIEDKMKDAYLSYSLSVIVGRALPDVRDGLKPVHRRILYAARDMGLTPDKPYKKSARIVGEVLGKYHPHGDAAVYNAMVRMAQDFAQRYPLIDGHGNFGSIDGDNPAAMRYTEVRLAPFSMDLLADINKETVEFVPNFDNTLKEPVILPSRIPNLLVNGSSGIAVGMSTDIPPHNLREVIDGLIQLLENPEISIDKLMKTIKGPDFPTGGEIVGIKGIHSAYKTGQGRITIRARAKIESKSKTKDQIIITEIPYQLQKAKLIEEIADAVNKEKITNISDIRDESDRDGMRIVIELKPNANSKIILNQLYKYTSMQTTYRINMLALVGKQPKILNLKEILEEFLKFRKEVVIRRTRYELRHAEDRLHVLKGLKIAIDKLDLIIQIIRSSKSTSKAKEKLIKTLNITEIQADAILKMQLQRLVGMEQEKIEIEINELNEKIANLKLILNNKEALKNLIKKELLEIKDKYGDPRRTTIIEDASKAEIDTEDLIKEEDVVVTLSYRQYIKRTNDPDNIRAGKKDFITHILKGTTLDRLLFFTRSGNCYGLNVYEISEHHPLSTGDPLNNYIKIPLDDEIVNVIMLNKETKEKFITIATAKGMIKKTIASEYESSITQIKAINLDDDDYVIGVKVTDGKQNILLGTRNGMTIHFAEEEVSATGRNTKGCIGIKLDDNDQVISFNLTAEDHYVVALTKDSRGKRTHIFEYKIQKRNGKGLKTLSSNNYQLLNIISGKKDQYLVFVKENGDLKELQIKDITETQRTGNMYSQKELGHDQLIEIVAVPIVPEWVKTEK</sequence>
<dbReference type="OrthoDB" id="9806486at2"/>
<dbReference type="PANTHER" id="PTHR43493">
    <property type="entry name" value="DNA GYRASE/TOPOISOMERASE SUBUNIT A"/>
    <property type="match status" value="1"/>
</dbReference>
<dbReference type="InterPro" id="IPR006691">
    <property type="entry name" value="GyrA/parC_rep"/>
</dbReference>
<keyword evidence="6 7" id="KW-0413">Isomerase</keyword>
<dbReference type="PANTHER" id="PTHR43493:SF5">
    <property type="entry name" value="DNA GYRASE SUBUNIT A, CHLOROPLASTIC_MITOCHONDRIAL"/>
    <property type="match status" value="1"/>
</dbReference>